<dbReference type="EMBL" id="BMKO01000010">
    <property type="protein sequence ID" value="GGE89318.1"/>
    <property type="molecule type" value="Genomic_DNA"/>
</dbReference>
<organism evidence="4 5">
    <name type="scientific">Shewanella carassii</name>
    <dbReference type="NCBI Taxonomy" id="1987584"/>
    <lineage>
        <taxon>Bacteria</taxon>
        <taxon>Pseudomonadati</taxon>
        <taxon>Pseudomonadota</taxon>
        <taxon>Gammaproteobacteria</taxon>
        <taxon>Alteromonadales</taxon>
        <taxon>Shewanellaceae</taxon>
        <taxon>Shewanella</taxon>
    </lineage>
</organism>
<dbReference type="InterPro" id="IPR001763">
    <property type="entry name" value="Rhodanese-like_dom"/>
</dbReference>
<dbReference type="SMART" id="SM00450">
    <property type="entry name" value="RHOD"/>
    <property type="match status" value="1"/>
</dbReference>
<evidence type="ECO:0000313" key="4">
    <source>
        <dbReference type="EMBL" id="GGE89318.1"/>
    </source>
</evidence>
<reference evidence="5" key="1">
    <citation type="journal article" date="2019" name="Int. J. Syst. Evol. Microbiol.">
        <title>The Global Catalogue of Microorganisms (GCM) 10K type strain sequencing project: providing services to taxonomists for standard genome sequencing and annotation.</title>
        <authorList>
            <consortium name="The Broad Institute Genomics Platform"/>
            <consortium name="The Broad Institute Genome Sequencing Center for Infectious Disease"/>
            <person name="Wu L."/>
            <person name="Ma J."/>
        </authorList>
    </citation>
    <scope>NUCLEOTIDE SEQUENCE [LARGE SCALE GENOMIC DNA]</scope>
    <source>
        <strain evidence="5">CGMCC 1.16033</strain>
    </source>
</reference>
<dbReference type="SUPFAM" id="SSF52821">
    <property type="entry name" value="Rhodanese/Cell cycle control phosphatase"/>
    <property type="match status" value="1"/>
</dbReference>
<gene>
    <name evidence="4" type="primary">glpE</name>
    <name evidence="4" type="ORF">GCM10011520_32230</name>
</gene>
<dbReference type="NCBIfam" id="NF001195">
    <property type="entry name" value="PRK00162.1"/>
    <property type="match status" value="1"/>
</dbReference>
<dbReference type="InterPro" id="IPR036873">
    <property type="entry name" value="Rhodanese-like_dom_sf"/>
</dbReference>
<keyword evidence="5" id="KW-1185">Reference proteome</keyword>
<evidence type="ECO:0000259" key="3">
    <source>
        <dbReference type="PROSITE" id="PS50206"/>
    </source>
</evidence>
<dbReference type="PROSITE" id="PS00380">
    <property type="entry name" value="RHODANESE_1"/>
    <property type="match status" value="1"/>
</dbReference>
<keyword evidence="2" id="KW-0808">Transferase</keyword>
<evidence type="ECO:0000256" key="1">
    <source>
        <dbReference type="ARBA" id="ARBA00022490"/>
    </source>
</evidence>
<keyword evidence="1" id="KW-0963">Cytoplasm</keyword>
<dbReference type="Gene3D" id="3.40.250.10">
    <property type="entry name" value="Rhodanese-like domain"/>
    <property type="match status" value="1"/>
</dbReference>
<proteinExistence type="predicted"/>
<evidence type="ECO:0000313" key="5">
    <source>
        <dbReference type="Proteomes" id="UP000606498"/>
    </source>
</evidence>
<dbReference type="InterPro" id="IPR023695">
    <property type="entry name" value="Thiosulf_sulfurTrfase"/>
</dbReference>
<protein>
    <submittedName>
        <fullName evidence="4">Thiosulfate sulfurtransferase GlpE</fullName>
    </submittedName>
</protein>
<dbReference type="PANTHER" id="PTHR43031">
    <property type="entry name" value="FAD-DEPENDENT OXIDOREDUCTASE"/>
    <property type="match status" value="1"/>
</dbReference>
<name>A0ABQ1TCV9_9GAMM</name>
<feature type="domain" description="Rhodanese" evidence="3">
    <location>
        <begin position="32"/>
        <end position="112"/>
    </location>
</feature>
<dbReference type="PANTHER" id="PTHR43031:SF6">
    <property type="entry name" value="THIOSULFATE SULFURTRANSFERASE GLPE"/>
    <property type="match status" value="1"/>
</dbReference>
<evidence type="ECO:0000256" key="2">
    <source>
        <dbReference type="ARBA" id="ARBA00022679"/>
    </source>
</evidence>
<dbReference type="InterPro" id="IPR001307">
    <property type="entry name" value="Thiosulphate_STrfase_CS"/>
</dbReference>
<accession>A0ABQ1TCV9</accession>
<sequence length="114" mass="12983">MHTVNKHYLFYRQTMSSYQHLSVVQLQQMMAEDAELQIVDIRDPASFETAHIPGAVRLGNDNLVDYLRDADMDKPLVVCCYHGISSQSAAEYLQHQGFDEVYSLDGGFAAWPRD</sequence>
<dbReference type="PROSITE" id="PS50206">
    <property type="entry name" value="RHODANESE_3"/>
    <property type="match status" value="1"/>
</dbReference>
<dbReference type="CDD" id="cd01444">
    <property type="entry name" value="GlpE_ST"/>
    <property type="match status" value="1"/>
</dbReference>
<dbReference type="InterPro" id="IPR050229">
    <property type="entry name" value="GlpE_sulfurtransferase"/>
</dbReference>
<dbReference type="Proteomes" id="UP000606498">
    <property type="component" value="Unassembled WGS sequence"/>
</dbReference>
<comment type="caution">
    <text evidence="4">The sequence shown here is derived from an EMBL/GenBank/DDBJ whole genome shotgun (WGS) entry which is preliminary data.</text>
</comment>
<dbReference type="Pfam" id="PF00581">
    <property type="entry name" value="Rhodanese"/>
    <property type="match status" value="1"/>
</dbReference>